<feature type="transmembrane region" description="Helical" evidence="9">
    <location>
        <begin position="72"/>
        <end position="94"/>
    </location>
</feature>
<dbReference type="InterPro" id="IPR004685">
    <property type="entry name" value="Brnchd-chn_aa_trnsp_Livcs"/>
</dbReference>
<keyword evidence="8 9" id="KW-0472">Membrane</keyword>
<evidence type="ECO:0000313" key="13">
    <source>
        <dbReference type="Proteomes" id="UP000648077"/>
    </source>
</evidence>
<feature type="transmembrane region" description="Helical" evidence="9">
    <location>
        <begin position="321"/>
        <end position="338"/>
    </location>
</feature>
<organism evidence="10 13">
    <name type="scientific">Staphylococcus epidermidis</name>
    <dbReference type="NCBI Taxonomy" id="1282"/>
    <lineage>
        <taxon>Bacteria</taxon>
        <taxon>Bacillati</taxon>
        <taxon>Bacillota</taxon>
        <taxon>Bacilli</taxon>
        <taxon>Bacillales</taxon>
        <taxon>Staphylococcaceae</taxon>
        <taxon>Staphylococcus</taxon>
    </lineage>
</organism>
<reference evidence="10" key="2">
    <citation type="submission" date="2020-08" db="EMBL/GenBank/DDBJ databases">
        <title>Changes in the skin microbiome associated with squamous cell carcinoma in transplant recipients.</title>
        <authorList>
            <person name="Zaugg J."/>
            <person name="Krueger A."/>
            <person name="Lachner N."/>
        </authorList>
    </citation>
    <scope>NUCLEOTIDE SEQUENCE</scope>
    <source>
        <strain evidence="10">R5988</strain>
    </source>
</reference>
<evidence type="ECO:0000313" key="10">
    <source>
        <dbReference type="EMBL" id="MBF2230361.1"/>
    </source>
</evidence>
<dbReference type="GO" id="GO:0015820">
    <property type="term" value="P:L-leucine transport"/>
    <property type="evidence" value="ECO:0007669"/>
    <property type="project" value="TreeGrafter"/>
</dbReference>
<feature type="transmembrane region" description="Helical" evidence="9">
    <location>
        <begin position="114"/>
        <end position="134"/>
    </location>
</feature>
<accession>A0A2G7I1S4</accession>
<comment type="caution">
    <text evidence="10">The sequence shown here is derived from an EMBL/GenBank/DDBJ whole genome shotgun (WGS) entry which is preliminary data.</text>
</comment>
<feature type="transmembrane region" description="Helical" evidence="9">
    <location>
        <begin position="193"/>
        <end position="213"/>
    </location>
</feature>
<comment type="subcellular location">
    <subcellularLocation>
        <location evidence="1 9">Cell membrane</location>
        <topology evidence="1 9">Multi-pass membrane protein</topology>
    </subcellularLocation>
</comment>
<keyword evidence="4" id="KW-1003">Cell membrane</keyword>
<evidence type="ECO:0000313" key="12">
    <source>
        <dbReference type="Proteomes" id="UP000228502"/>
    </source>
</evidence>
<evidence type="ECO:0000313" key="11">
    <source>
        <dbReference type="EMBL" id="PIH11329.1"/>
    </source>
</evidence>
<feature type="transmembrane region" description="Helical" evidence="9">
    <location>
        <begin position="382"/>
        <end position="407"/>
    </location>
</feature>
<feature type="transmembrane region" description="Helical" evidence="9">
    <location>
        <begin position="419"/>
        <end position="437"/>
    </location>
</feature>
<evidence type="ECO:0000256" key="3">
    <source>
        <dbReference type="ARBA" id="ARBA00022448"/>
    </source>
</evidence>
<dbReference type="NCBIfam" id="TIGR00796">
    <property type="entry name" value="livcs"/>
    <property type="match status" value="1"/>
</dbReference>
<evidence type="ECO:0000256" key="6">
    <source>
        <dbReference type="ARBA" id="ARBA00022970"/>
    </source>
</evidence>
<gene>
    <name evidence="10" type="primary">brnQ</name>
    <name evidence="11" type="ORF">CTJ08_00385</name>
    <name evidence="10" type="ORF">H3963_07975</name>
</gene>
<evidence type="ECO:0000256" key="1">
    <source>
        <dbReference type="ARBA" id="ARBA00004651"/>
    </source>
</evidence>
<dbReference type="GO" id="GO:0015818">
    <property type="term" value="P:isoleucine transport"/>
    <property type="evidence" value="ECO:0007669"/>
    <property type="project" value="TreeGrafter"/>
</dbReference>
<dbReference type="PANTHER" id="PTHR30588:SF7">
    <property type="entry name" value="BRANCHED-CHAIN AMINO ACID CARRIER PROTEIN SAOUHSC_01411-RELATED"/>
    <property type="match status" value="1"/>
</dbReference>
<dbReference type="GeneID" id="50018784"/>
<feature type="transmembrane region" description="Helical" evidence="9">
    <location>
        <begin position="7"/>
        <end position="24"/>
    </location>
</feature>
<dbReference type="PANTHER" id="PTHR30588">
    <property type="entry name" value="BRANCHED-CHAIN AMINO ACID TRANSPORT SYSTEM 2 CARRIER PROTEIN"/>
    <property type="match status" value="1"/>
</dbReference>
<sequence>MNKNTWIIGFTLFAMFFGAGNLIFPTQLGLESGHFFWPAILAFALTGIGLPLLGVVVGALDKHGYIGSFNKISPRFSLIFLIIIYLTIGPLFAIPRTASTSFEMTVTPIAHNSGNLALFIFTVIYFLIVLYLCLNPNKMIDRIGSLLTPLLLITIVAMIIKGFVDFSGHSSNYGMTNAYHSNLSGFSQGFTQGYLTMDAIASIAFSMIVVNAIKTTGIQHADKIFKQTIIAGLIAAIALVFIYISLGYIGNHINIPSDTLKELKAKDQNIGTYLLTTMATKGFGTFGKYLLGIIVSLACLTTACGLIVSVSEYFHRILPKIPYKVFVIFFILVSFILANQGLNSVIKMSVPVLSVIYPVAITVILLILIARFIPTKRIAQQIPLIIVAIESILSLITTQGWIRISFIDGLPLKEYSLEWFPIAVVATLVGYMISYFVKQSNIVYQKE</sequence>
<evidence type="ECO:0000256" key="2">
    <source>
        <dbReference type="ARBA" id="ARBA00008540"/>
    </source>
</evidence>
<evidence type="ECO:0000256" key="4">
    <source>
        <dbReference type="ARBA" id="ARBA00022475"/>
    </source>
</evidence>
<evidence type="ECO:0000256" key="8">
    <source>
        <dbReference type="ARBA" id="ARBA00023136"/>
    </source>
</evidence>
<dbReference type="Proteomes" id="UP000228502">
    <property type="component" value="Unassembled WGS sequence"/>
</dbReference>
<evidence type="ECO:0000256" key="5">
    <source>
        <dbReference type="ARBA" id="ARBA00022692"/>
    </source>
</evidence>
<keyword evidence="7 9" id="KW-1133">Transmembrane helix</keyword>
<keyword evidence="5 9" id="KW-0812">Transmembrane</keyword>
<evidence type="ECO:0000256" key="9">
    <source>
        <dbReference type="RuleBase" id="RU362122"/>
    </source>
</evidence>
<dbReference type="Proteomes" id="UP000648077">
    <property type="component" value="Unassembled WGS sequence"/>
</dbReference>
<dbReference type="RefSeq" id="WP_001830938.1">
    <property type="nucleotide sequence ID" value="NZ_AP019721.1"/>
</dbReference>
<dbReference type="OrthoDB" id="9783920at2"/>
<reference evidence="11 12" key="1">
    <citation type="submission" date="2017-10" db="EMBL/GenBank/DDBJ databases">
        <title>genome sequences of Staph epi in chlorhexidine trial.</title>
        <authorList>
            <person name="Greninger A.L."/>
            <person name="Addetia A."/>
            <person name="Qin X."/>
            <person name="Zerr D."/>
        </authorList>
    </citation>
    <scope>NUCLEOTIDE SEQUENCE [LARGE SCALE GENOMIC DNA]</scope>
    <source>
        <strain evidence="11 12">SCH-17</strain>
    </source>
</reference>
<feature type="transmembrane region" description="Helical" evidence="9">
    <location>
        <begin position="225"/>
        <end position="249"/>
    </location>
</feature>
<comment type="similarity">
    <text evidence="2 9">Belongs to the branched chain amino acid transporter family.</text>
</comment>
<dbReference type="Gene3D" id="1.20.1740.10">
    <property type="entry name" value="Amino acid/polyamine transporter I"/>
    <property type="match status" value="1"/>
</dbReference>
<dbReference type="AlphaFoldDB" id="A0A2G7I1S4"/>
<dbReference type="EMBL" id="PEJG01000001">
    <property type="protein sequence ID" value="PIH11329.1"/>
    <property type="molecule type" value="Genomic_DNA"/>
</dbReference>
<evidence type="ECO:0000256" key="7">
    <source>
        <dbReference type="ARBA" id="ARBA00022989"/>
    </source>
</evidence>
<dbReference type="EMBL" id="JACGQI010000012">
    <property type="protein sequence ID" value="MBF2230361.1"/>
    <property type="molecule type" value="Genomic_DNA"/>
</dbReference>
<dbReference type="GO" id="GO:0015188">
    <property type="term" value="F:L-isoleucine transmembrane transporter activity"/>
    <property type="evidence" value="ECO:0007669"/>
    <property type="project" value="TreeGrafter"/>
</dbReference>
<dbReference type="GO" id="GO:0015190">
    <property type="term" value="F:L-leucine transmembrane transporter activity"/>
    <property type="evidence" value="ECO:0007669"/>
    <property type="project" value="TreeGrafter"/>
</dbReference>
<comment type="function">
    <text evidence="9">Component of the transport system for branched-chain amino acids.</text>
</comment>
<keyword evidence="3 9" id="KW-0813">Transport</keyword>
<protein>
    <recommendedName>
        <fullName evidence="9">Branched-chain amino acid transport system carrier protein</fullName>
    </recommendedName>
</protein>
<dbReference type="GO" id="GO:0005886">
    <property type="term" value="C:plasma membrane"/>
    <property type="evidence" value="ECO:0007669"/>
    <property type="project" value="UniProtKB-SubCell"/>
</dbReference>
<proteinExistence type="inferred from homology"/>
<name>A0A2G7I1S4_STAEP</name>
<dbReference type="GO" id="GO:0005304">
    <property type="term" value="F:L-valine transmembrane transporter activity"/>
    <property type="evidence" value="ECO:0007669"/>
    <property type="project" value="TreeGrafter"/>
</dbReference>
<dbReference type="Pfam" id="PF05525">
    <property type="entry name" value="Branch_AA_trans"/>
    <property type="match status" value="1"/>
</dbReference>
<keyword evidence="6 9" id="KW-0029">Amino-acid transport</keyword>
<feature type="transmembrane region" description="Helical" evidence="9">
    <location>
        <begin position="146"/>
        <end position="164"/>
    </location>
</feature>
<feature type="transmembrane region" description="Helical" evidence="9">
    <location>
        <begin position="289"/>
        <end position="309"/>
    </location>
</feature>
<dbReference type="KEGG" id="seps:DP17_46"/>
<feature type="transmembrane region" description="Helical" evidence="9">
    <location>
        <begin position="350"/>
        <end position="370"/>
    </location>
</feature>
<feature type="transmembrane region" description="Helical" evidence="9">
    <location>
        <begin position="36"/>
        <end position="60"/>
    </location>
</feature>